<feature type="non-terminal residue" evidence="1">
    <location>
        <position position="1"/>
    </location>
</feature>
<organism evidence="1">
    <name type="scientific">Tanacetum cinerariifolium</name>
    <name type="common">Dalmatian daisy</name>
    <name type="synonym">Chrysanthemum cinerariifolium</name>
    <dbReference type="NCBI Taxonomy" id="118510"/>
    <lineage>
        <taxon>Eukaryota</taxon>
        <taxon>Viridiplantae</taxon>
        <taxon>Streptophyta</taxon>
        <taxon>Embryophyta</taxon>
        <taxon>Tracheophyta</taxon>
        <taxon>Spermatophyta</taxon>
        <taxon>Magnoliopsida</taxon>
        <taxon>eudicotyledons</taxon>
        <taxon>Gunneridae</taxon>
        <taxon>Pentapetalae</taxon>
        <taxon>asterids</taxon>
        <taxon>campanulids</taxon>
        <taxon>Asterales</taxon>
        <taxon>Asteraceae</taxon>
        <taxon>Asteroideae</taxon>
        <taxon>Anthemideae</taxon>
        <taxon>Anthemidinae</taxon>
        <taxon>Tanacetum</taxon>
    </lineage>
</organism>
<sequence>DAAGIVVVIAMAVTVLDHMNAVQEEEDSDDG</sequence>
<evidence type="ECO:0000313" key="1">
    <source>
        <dbReference type="EMBL" id="GFC67275.1"/>
    </source>
</evidence>
<comment type="caution">
    <text evidence="1">The sequence shown here is derived from an EMBL/GenBank/DDBJ whole genome shotgun (WGS) entry which is preliminary data.</text>
</comment>
<name>A0A699QER6_TANCI</name>
<proteinExistence type="predicted"/>
<reference evidence="1" key="1">
    <citation type="journal article" date="2019" name="Sci. Rep.">
        <title>Draft genome of Tanacetum cinerariifolium, the natural source of mosquito coil.</title>
        <authorList>
            <person name="Yamashiro T."/>
            <person name="Shiraishi A."/>
            <person name="Satake H."/>
            <person name="Nakayama K."/>
        </authorList>
    </citation>
    <scope>NUCLEOTIDE SEQUENCE</scope>
</reference>
<dbReference type="EMBL" id="BKCJ011014817">
    <property type="protein sequence ID" value="GFC67275.1"/>
    <property type="molecule type" value="Genomic_DNA"/>
</dbReference>
<gene>
    <name evidence="1" type="ORF">Tci_839245</name>
</gene>
<protein>
    <submittedName>
        <fullName evidence="1">Uncharacterized protein</fullName>
    </submittedName>
</protein>
<accession>A0A699QER6</accession>
<dbReference type="AlphaFoldDB" id="A0A699QER6"/>